<evidence type="ECO:0000313" key="3">
    <source>
        <dbReference type="Proteomes" id="UP000029120"/>
    </source>
</evidence>
<protein>
    <submittedName>
        <fullName evidence="2">Uncharacterized protein</fullName>
    </submittedName>
</protein>
<evidence type="ECO:0000256" key="1">
    <source>
        <dbReference type="SAM" id="MobiDB-lite"/>
    </source>
</evidence>
<feature type="compositionally biased region" description="Polar residues" evidence="1">
    <location>
        <begin position="85"/>
        <end position="97"/>
    </location>
</feature>
<proteinExistence type="predicted"/>
<dbReference type="EMBL" id="KL979795">
    <property type="protein sequence ID" value="KFK23354.1"/>
    <property type="molecule type" value="Genomic_DNA"/>
</dbReference>
<dbReference type="Proteomes" id="UP000029120">
    <property type="component" value="Unassembled WGS sequence"/>
</dbReference>
<feature type="region of interest" description="Disordered" evidence="1">
    <location>
        <begin position="1"/>
        <end position="20"/>
    </location>
</feature>
<feature type="region of interest" description="Disordered" evidence="1">
    <location>
        <begin position="85"/>
        <end position="106"/>
    </location>
</feature>
<sequence length="224" mass="24885">MASSNGFVAHQRNANANAGTTLKRRIDNRGGMGYFHEDRNRYAPPQKQARIPLYHPGSNMSRVSNYGDVIDSNSSNRFSFALRNNDSSFSQSNTNYQKPYENPNNPQLVPLPLPYRKLCDEPSFDSLPEWVPNRSNIPIRSPNFVPNPNRFNPHAPVSAYTNSIPMNHSNMISVVSQAIPQQPIVGPIVHAKCMPEPRKGSAKDSREPMVMPVTVPSVASALVC</sequence>
<keyword evidence="3" id="KW-1185">Reference proteome</keyword>
<dbReference type="Gramene" id="KFK23354">
    <property type="protein sequence ID" value="KFK23354"/>
    <property type="gene ID" value="AALP_AAs42083U000200"/>
</dbReference>
<evidence type="ECO:0000313" key="2">
    <source>
        <dbReference type="EMBL" id="KFK23354.1"/>
    </source>
</evidence>
<accession>A0A087G0F2</accession>
<reference evidence="3" key="1">
    <citation type="journal article" date="2015" name="Nat. Plants">
        <title>Genome expansion of Arabis alpina linked with retrotransposition and reduced symmetric DNA methylation.</title>
        <authorList>
            <person name="Willing E.M."/>
            <person name="Rawat V."/>
            <person name="Mandakova T."/>
            <person name="Maumus F."/>
            <person name="James G.V."/>
            <person name="Nordstroem K.J."/>
            <person name="Becker C."/>
            <person name="Warthmann N."/>
            <person name="Chica C."/>
            <person name="Szarzynska B."/>
            <person name="Zytnicki M."/>
            <person name="Albani M.C."/>
            <person name="Kiefer C."/>
            <person name="Bergonzi S."/>
            <person name="Castaings L."/>
            <person name="Mateos J.L."/>
            <person name="Berns M.C."/>
            <person name="Bujdoso N."/>
            <person name="Piofczyk T."/>
            <person name="de Lorenzo L."/>
            <person name="Barrero-Sicilia C."/>
            <person name="Mateos I."/>
            <person name="Piednoel M."/>
            <person name="Hagmann J."/>
            <person name="Chen-Min-Tao R."/>
            <person name="Iglesias-Fernandez R."/>
            <person name="Schuster S.C."/>
            <person name="Alonso-Blanco C."/>
            <person name="Roudier F."/>
            <person name="Carbonero P."/>
            <person name="Paz-Ares J."/>
            <person name="Davis S.J."/>
            <person name="Pecinka A."/>
            <person name="Quesneville H."/>
            <person name="Colot V."/>
            <person name="Lysak M.A."/>
            <person name="Weigel D."/>
            <person name="Coupland G."/>
            <person name="Schneeberger K."/>
        </authorList>
    </citation>
    <scope>NUCLEOTIDE SEQUENCE [LARGE SCALE GENOMIC DNA]</scope>
    <source>
        <strain evidence="3">cv. Pajares</strain>
    </source>
</reference>
<name>A0A087G0F2_ARAAL</name>
<dbReference type="AlphaFoldDB" id="A0A087G0F2"/>
<gene>
    <name evidence="2" type="ORF">AALP_AAs42083U000200</name>
</gene>
<organism evidence="2 3">
    <name type="scientific">Arabis alpina</name>
    <name type="common">Alpine rock-cress</name>
    <dbReference type="NCBI Taxonomy" id="50452"/>
    <lineage>
        <taxon>Eukaryota</taxon>
        <taxon>Viridiplantae</taxon>
        <taxon>Streptophyta</taxon>
        <taxon>Embryophyta</taxon>
        <taxon>Tracheophyta</taxon>
        <taxon>Spermatophyta</taxon>
        <taxon>Magnoliopsida</taxon>
        <taxon>eudicotyledons</taxon>
        <taxon>Gunneridae</taxon>
        <taxon>Pentapetalae</taxon>
        <taxon>rosids</taxon>
        <taxon>malvids</taxon>
        <taxon>Brassicales</taxon>
        <taxon>Brassicaceae</taxon>
        <taxon>Arabideae</taxon>
        <taxon>Arabis</taxon>
    </lineage>
</organism>
<dbReference type="eggNOG" id="KOG2071">
    <property type="taxonomic scope" value="Eukaryota"/>
</dbReference>